<dbReference type="InterPro" id="IPR038479">
    <property type="entry name" value="Transthyretin-like_sf"/>
</dbReference>
<comment type="similarity">
    <text evidence="2">Belongs to the nematode transthyretin-like family.</text>
</comment>
<comment type="subcellular location">
    <subcellularLocation>
        <location evidence="1">Secreted</location>
    </subcellularLocation>
</comment>
<dbReference type="GO" id="GO:0005576">
    <property type="term" value="C:extracellular region"/>
    <property type="evidence" value="ECO:0007669"/>
    <property type="project" value="UniProtKB-SubCell"/>
</dbReference>
<reference evidence="6" key="1">
    <citation type="submission" date="2023-06" db="EMBL/GenBank/DDBJ databases">
        <authorList>
            <person name="Delattre M."/>
        </authorList>
    </citation>
    <scope>NUCLEOTIDE SEQUENCE</scope>
    <source>
        <strain evidence="6">AF72</strain>
    </source>
</reference>
<evidence type="ECO:0000256" key="4">
    <source>
        <dbReference type="ARBA" id="ARBA00022729"/>
    </source>
</evidence>
<organism evidence="6 7">
    <name type="scientific">Mesorhabditis spiculigera</name>
    <dbReference type="NCBI Taxonomy" id="96644"/>
    <lineage>
        <taxon>Eukaryota</taxon>
        <taxon>Metazoa</taxon>
        <taxon>Ecdysozoa</taxon>
        <taxon>Nematoda</taxon>
        <taxon>Chromadorea</taxon>
        <taxon>Rhabditida</taxon>
        <taxon>Rhabditina</taxon>
        <taxon>Rhabditomorpha</taxon>
        <taxon>Rhabditoidea</taxon>
        <taxon>Rhabditidae</taxon>
        <taxon>Mesorhabditinae</taxon>
        <taxon>Mesorhabditis</taxon>
    </lineage>
</organism>
<comment type="caution">
    <text evidence="6">The sequence shown here is derived from an EMBL/GenBank/DDBJ whole genome shotgun (WGS) entry which is preliminary data.</text>
</comment>
<dbReference type="EMBL" id="CATQJA010001331">
    <property type="protein sequence ID" value="CAJ0566800.1"/>
    <property type="molecule type" value="Genomic_DNA"/>
</dbReference>
<keyword evidence="7" id="KW-1185">Reference proteome</keyword>
<dbReference type="GO" id="GO:0009986">
    <property type="term" value="C:cell surface"/>
    <property type="evidence" value="ECO:0007669"/>
    <property type="project" value="InterPro"/>
</dbReference>
<dbReference type="Pfam" id="PF01060">
    <property type="entry name" value="TTR-52"/>
    <property type="match status" value="1"/>
</dbReference>
<protein>
    <recommendedName>
        <fullName evidence="8">Transthyretin-like family protein</fullName>
    </recommendedName>
</protein>
<evidence type="ECO:0000313" key="7">
    <source>
        <dbReference type="Proteomes" id="UP001177023"/>
    </source>
</evidence>
<evidence type="ECO:0000256" key="5">
    <source>
        <dbReference type="SAM" id="SignalP"/>
    </source>
</evidence>
<sequence>MKFLILTILICGASVAWDLPANVTVKGIFLCKKNKMAGIKVELMESTINGDALLNSAISTYQGNFEVFSRKERFGMIEPFLNVYHNCRTVKKGCEIRSKYRIPPRKLNGVYDMNFVLLDIASADRINCVKRREVNE</sequence>
<dbReference type="Proteomes" id="UP001177023">
    <property type="component" value="Unassembled WGS sequence"/>
</dbReference>
<keyword evidence="4 5" id="KW-0732">Signal</keyword>
<dbReference type="InterPro" id="IPR001534">
    <property type="entry name" value="Transthyretin-like"/>
</dbReference>
<keyword evidence="3" id="KW-0964">Secreted</keyword>
<evidence type="ECO:0000256" key="3">
    <source>
        <dbReference type="ARBA" id="ARBA00022525"/>
    </source>
</evidence>
<evidence type="ECO:0000256" key="1">
    <source>
        <dbReference type="ARBA" id="ARBA00004613"/>
    </source>
</evidence>
<dbReference type="Gene3D" id="2.60.40.3330">
    <property type="match status" value="1"/>
</dbReference>
<accession>A0AA36FTM5</accession>
<feature type="non-terminal residue" evidence="6">
    <location>
        <position position="1"/>
    </location>
</feature>
<evidence type="ECO:0000313" key="6">
    <source>
        <dbReference type="EMBL" id="CAJ0566800.1"/>
    </source>
</evidence>
<name>A0AA36FTM5_9BILA</name>
<dbReference type="PANTHER" id="PTHR21700:SF30">
    <property type="entry name" value="TRANSTHYRETIN-LIKE FAMILY PROTEIN"/>
    <property type="match status" value="1"/>
</dbReference>
<proteinExistence type="inferred from homology"/>
<dbReference type="AlphaFoldDB" id="A0AA36FTM5"/>
<evidence type="ECO:0008006" key="8">
    <source>
        <dbReference type="Google" id="ProtNLM"/>
    </source>
</evidence>
<feature type="chain" id="PRO_5041399015" description="Transthyretin-like family protein" evidence="5">
    <location>
        <begin position="17"/>
        <end position="136"/>
    </location>
</feature>
<dbReference type="PANTHER" id="PTHR21700">
    <property type="entry name" value="TRANSTHYRETIN-LIKE FAMILY PROTEIN-RELATED"/>
    <property type="match status" value="1"/>
</dbReference>
<feature type="signal peptide" evidence="5">
    <location>
        <begin position="1"/>
        <end position="16"/>
    </location>
</feature>
<evidence type="ECO:0000256" key="2">
    <source>
        <dbReference type="ARBA" id="ARBA00010112"/>
    </source>
</evidence>
<gene>
    <name evidence="6" type="ORF">MSPICULIGERA_LOCUS5385</name>
</gene>